<evidence type="ECO:0000313" key="1">
    <source>
        <dbReference type="EMBL" id="CAA25327.1"/>
    </source>
</evidence>
<gene>
    <name evidence="1" type="primary">open reading frame</name>
</gene>
<sequence>MIISNLTNLNPVTIIIFPLKKIKT</sequence>
<dbReference type="EMBL" id="X00754">
    <property type="protein sequence ID" value="CAA25327.1"/>
    <property type="molecule type" value="Genomic_DNA"/>
</dbReference>
<organism evidence="1">
    <name type="scientific">Bacillus subtilis</name>
    <dbReference type="NCBI Taxonomy" id="1423"/>
    <lineage>
        <taxon>Bacteria</taxon>
        <taxon>Bacillati</taxon>
        <taxon>Bacillota</taxon>
        <taxon>Bacilli</taxon>
        <taxon>Bacillales</taxon>
        <taxon>Bacillaceae</taxon>
        <taxon>Bacillus</taxon>
    </lineage>
</organism>
<proteinExistence type="predicted"/>
<reference evidence="1" key="1">
    <citation type="journal article" date="1984" name="Nucleic Acids Res.">
        <title>The DNA sequence of the gene and genetic control sites for the excreted B. subtilis enzyme beta-glucanase.</title>
        <authorList>
            <person name="Murphy N."/>
            <person name="McConnell D.J."/>
            <person name="Cantwell B.A."/>
        </authorList>
    </citation>
    <scope>NUCLEOTIDE SEQUENCE</scope>
</reference>
<dbReference type="AlphaFoldDB" id="Q45524"/>
<protein>
    <submittedName>
        <fullName evidence="1">Open reading frame protein</fullName>
    </submittedName>
</protein>
<name>Q45524_BACIU</name>
<accession>Q45524</accession>